<protein>
    <submittedName>
        <fullName evidence="1">Uncharacterized protein</fullName>
    </submittedName>
</protein>
<reference evidence="1 2" key="1">
    <citation type="submission" date="2019-02" db="EMBL/GenBank/DDBJ databases">
        <title>Deep-cultivation of Planctomycetes and their phenomic and genomic characterization uncovers novel biology.</title>
        <authorList>
            <person name="Wiegand S."/>
            <person name="Jogler M."/>
            <person name="Boedeker C."/>
            <person name="Pinto D."/>
            <person name="Vollmers J."/>
            <person name="Rivas-Marin E."/>
            <person name="Kohn T."/>
            <person name="Peeters S.H."/>
            <person name="Heuer A."/>
            <person name="Rast P."/>
            <person name="Oberbeckmann S."/>
            <person name="Bunk B."/>
            <person name="Jeske O."/>
            <person name="Meyerdierks A."/>
            <person name="Storesund J.E."/>
            <person name="Kallscheuer N."/>
            <person name="Luecker S."/>
            <person name="Lage O.M."/>
            <person name="Pohl T."/>
            <person name="Merkel B.J."/>
            <person name="Hornburger P."/>
            <person name="Mueller R.-W."/>
            <person name="Bruemmer F."/>
            <person name="Labrenz M."/>
            <person name="Spormann A.M."/>
            <person name="Op den Camp H."/>
            <person name="Overmann J."/>
            <person name="Amann R."/>
            <person name="Jetten M.S.M."/>
            <person name="Mascher T."/>
            <person name="Medema M.H."/>
            <person name="Devos D.P."/>
            <person name="Kaster A.-K."/>
            <person name="Ovreas L."/>
            <person name="Rohde M."/>
            <person name="Galperin M.Y."/>
            <person name="Jogler C."/>
        </authorList>
    </citation>
    <scope>NUCLEOTIDE SEQUENCE [LARGE SCALE GENOMIC DNA]</scope>
    <source>
        <strain evidence="1 2">Q31a</strain>
    </source>
</reference>
<dbReference type="EMBL" id="CP036298">
    <property type="protein sequence ID" value="QDV26031.1"/>
    <property type="molecule type" value="Genomic_DNA"/>
</dbReference>
<sequence>MPAIPYPATVCGRKGAGKIVARIRGSTRKFAKIRRSIVPRIVGIRTVDAFSKTLGKIVTVLPDPNLTVDFSCFTAGSPFS</sequence>
<proteinExistence type="predicted"/>
<dbReference type="AlphaFoldDB" id="A0A518GBN2"/>
<organism evidence="1 2">
    <name type="scientific">Aureliella helgolandensis</name>
    <dbReference type="NCBI Taxonomy" id="2527968"/>
    <lineage>
        <taxon>Bacteria</taxon>
        <taxon>Pseudomonadati</taxon>
        <taxon>Planctomycetota</taxon>
        <taxon>Planctomycetia</taxon>
        <taxon>Pirellulales</taxon>
        <taxon>Pirellulaceae</taxon>
        <taxon>Aureliella</taxon>
    </lineage>
</organism>
<gene>
    <name evidence="1" type="ORF">Q31a_44010</name>
</gene>
<name>A0A518GBN2_9BACT</name>
<dbReference type="Proteomes" id="UP000318017">
    <property type="component" value="Chromosome"/>
</dbReference>
<dbReference type="KEGG" id="ahel:Q31a_44010"/>
<accession>A0A518GBN2</accession>
<evidence type="ECO:0000313" key="2">
    <source>
        <dbReference type="Proteomes" id="UP000318017"/>
    </source>
</evidence>
<keyword evidence="2" id="KW-1185">Reference proteome</keyword>
<evidence type="ECO:0000313" key="1">
    <source>
        <dbReference type="EMBL" id="QDV26031.1"/>
    </source>
</evidence>